<dbReference type="SUPFAM" id="SSF48452">
    <property type="entry name" value="TPR-like"/>
    <property type="match status" value="1"/>
</dbReference>
<evidence type="ECO:0000313" key="6">
    <source>
        <dbReference type="Proteomes" id="UP000177025"/>
    </source>
</evidence>
<dbReference type="InterPro" id="IPR019734">
    <property type="entry name" value="TPR_rpt"/>
</dbReference>
<dbReference type="Pfam" id="PF13414">
    <property type="entry name" value="TPR_11"/>
    <property type="match status" value="1"/>
</dbReference>
<feature type="repeat" description="TPR" evidence="3">
    <location>
        <begin position="81"/>
        <end position="114"/>
    </location>
</feature>
<dbReference type="Gene3D" id="1.25.40.10">
    <property type="entry name" value="Tetratricopeptide repeat domain"/>
    <property type="match status" value="2"/>
</dbReference>
<dbReference type="SMART" id="SM00028">
    <property type="entry name" value="TPR"/>
    <property type="match status" value="3"/>
</dbReference>
<accession>A0A1F4UDA8</accession>
<dbReference type="PANTHER" id="PTHR45586:SF1">
    <property type="entry name" value="LIPOPOLYSACCHARIDE ASSEMBLY PROTEIN B"/>
    <property type="match status" value="1"/>
</dbReference>
<keyword evidence="1" id="KW-0677">Repeat</keyword>
<feature type="non-terminal residue" evidence="5">
    <location>
        <position position="1"/>
    </location>
</feature>
<comment type="caution">
    <text evidence="5">The sequence shown here is derived from an EMBL/GenBank/DDBJ whole genome shotgun (WGS) entry which is preliminary data.</text>
</comment>
<feature type="compositionally biased region" description="Polar residues" evidence="4">
    <location>
        <begin position="142"/>
        <end position="152"/>
    </location>
</feature>
<evidence type="ECO:0000256" key="3">
    <source>
        <dbReference type="PROSITE-ProRule" id="PRU00339"/>
    </source>
</evidence>
<dbReference type="AlphaFoldDB" id="A0A1F4UDA8"/>
<gene>
    <name evidence="5" type="ORF">A2Y85_03125</name>
</gene>
<organism evidence="5 6">
    <name type="scientific">candidate division WOR-3 bacterium RBG_13_43_14</name>
    <dbReference type="NCBI Taxonomy" id="1802590"/>
    <lineage>
        <taxon>Bacteria</taxon>
        <taxon>Bacteria division WOR-3</taxon>
    </lineage>
</organism>
<dbReference type="Pfam" id="PF13181">
    <property type="entry name" value="TPR_8"/>
    <property type="match status" value="1"/>
</dbReference>
<dbReference type="PANTHER" id="PTHR45586">
    <property type="entry name" value="TPR REPEAT-CONTAINING PROTEIN PA4667"/>
    <property type="match status" value="1"/>
</dbReference>
<evidence type="ECO:0000256" key="1">
    <source>
        <dbReference type="ARBA" id="ARBA00022737"/>
    </source>
</evidence>
<dbReference type="PROSITE" id="PS50005">
    <property type="entry name" value="TPR"/>
    <property type="match status" value="2"/>
</dbReference>
<feature type="region of interest" description="Disordered" evidence="4">
    <location>
        <begin position="133"/>
        <end position="190"/>
    </location>
</feature>
<reference evidence="5 6" key="1">
    <citation type="journal article" date="2016" name="Nat. Commun.">
        <title>Thousands of microbial genomes shed light on interconnected biogeochemical processes in an aquifer system.</title>
        <authorList>
            <person name="Anantharaman K."/>
            <person name="Brown C.T."/>
            <person name="Hug L.A."/>
            <person name="Sharon I."/>
            <person name="Castelle C.J."/>
            <person name="Probst A.J."/>
            <person name="Thomas B.C."/>
            <person name="Singh A."/>
            <person name="Wilkins M.J."/>
            <person name="Karaoz U."/>
            <person name="Brodie E.L."/>
            <person name="Williams K.H."/>
            <person name="Hubbard S.S."/>
            <person name="Banfield J.F."/>
        </authorList>
    </citation>
    <scope>NUCLEOTIDE SEQUENCE [LARGE SCALE GENOMIC DNA]</scope>
</reference>
<name>A0A1F4UDA8_UNCW3</name>
<keyword evidence="2 3" id="KW-0802">TPR repeat</keyword>
<dbReference type="InterPro" id="IPR011990">
    <property type="entry name" value="TPR-like_helical_dom_sf"/>
</dbReference>
<sequence>TAIFSITFADIGADLRQGNRLLRKNKPKEALTAYEKALVREPDNPDIHYNIGRTFYEMKKYDEAISEFQLGLFKKNKKFQANTFYNIGNCSFRKGTIDAAIDAYKTTLRLNPKDKDAKQNLEYCLNLKQQMQDQTENDSLDQEPQGQKSQPQPADRENAERILQALQHQEKENLEKSKQPERKERVEKDW</sequence>
<dbReference type="EMBL" id="MEUM01000045">
    <property type="protein sequence ID" value="OGC42921.1"/>
    <property type="molecule type" value="Genomic_DNA"/>
</dbReference>
<evidence type="ECO:0000256" key="2">
    <source>
        <dbReference type="ARBA" id="ARBA00022803"/>
    </source>
</evidence>
<dbReference type="Proteomes" id="UP000177025">
    <property type="component" value="Unassembled WGS sequence"/>
</dbReference>
<evidence type="ECO:0000313" key="5">
    <source>
        <dbReference type="EMBL" id="OGC42921.1"/>
    </source>
</evidence>
<evidence type="ECO:0000256" key="4">
    <source>
        <dbReference type="SAM" id="MobiDB-lite"/>
    </source>
</evidence>
<proteinExistence type="predicted"/>
<dbReference type="InterPro" id="IPR051012">
    <property type="entry name" value="CellSynth/LPSAsmb/PSIAsmb"/>
</dbReference>
<protein>
    <submittedName>
        <fullName evidence="5">Uncharacterized protein</fullName>
    </submittedName>
</protein>
<feature type="repeat" description="TPR" evidence="3">
    <location>
        <begin position="11"/>
        <end position="44"/>
    </location>
</feature>
<feature type="compositionally biased region" description="Basic and acidic residues" evidence="4">
    <location>
        <begin position="168"/>
        <end position="190"/>
    </location>
</feature>